<dbReference type="Proteomes" id="UP000277811">
    <property type="component" value="Unassembled WGS sequence"/>
</dbReference>
<dbReference type="Pfam" id="PF13487">
    <property type="entry name" value="HD_5"/>
    <property type="match status" value="1"/>
</dbReference>
<protein>
    <recommendedName>
        <fullName evidence="1">HD-GYP domain-containing protein</fullName>
    </recommendedName>
</protein>
<gene>
    <name evidence="2" type="ORF">LUCI_0258</name>
</gene>
<dbReference type="PROSITE" id="PS51832">
    <property type="entry name" value="HD_GYP"/>
    <property type="match status" value="1"/>
</dbReference>
<dbReference type="AlphaFoldDB" id="A0A498R461"/>
<dbReference type="PANTHER" id="PTHR43155">
    <property type="entry name" value="CYCLIC DI-GMP PHOSPHODIESTERASE PA4108-RELATED"/>
    <property type="match status" value="1"/>
</dbReference>
<dbReference type="InterPro" id="IPR006675">
    <property type="entry name" value="HDIG_dom"/>
</dbReference>
<dbReference type="InterPro" id="IPR003607">
    <property type="entry name" value="HD/PDEase_dom"/>
</dbReference>
<feature type="domain" description="HD-GYP" evidence="1">
    <location>
        <begin position="122"/>
        <end position="318"/>
    </location>
</feature>
<evidence type="ECO:0000259" key="1">
    <source>
        <dbReference type="PROSITE" id="PS51832"/>
    </source>
</evidence>
<dbReference type="SMART" id="SM00471">
    <property type="entry name" value="HDc"/>
    <property type="match status" value="1"/>
</dbReference>
<dbReference type="SUPFAM" id="SSF109604">
    <property type="entry name" value="HD-domain/PDEase-like"/>
    <property type="match status" value="1"/>
</dbReference>
<sequence length="362" mass="41360">MSGGFTSMPSYQVRQYKLEDVAPGMEVGTIISECGKTVLCEGTVLTDNLIAILQNWGITEVPVKEKVINPDETERKKNWIQQQFFSEYEDTVMAIQHCFEQVRFFREVPIMEMQELVEKTVNPLIDTVGVINHLHLVRRWNEYTFHHSVDVGIIAGVLGKWMGYRGVELKDLILSGLLHDIGKTRIPLEILDKPGRLSDQEMTIMKQHAAYGYEMVKDAPQLPMSVRCGILQHHERMDGSGYPHQLCGEQIHHFARIIAVVDIYDAMTSDRVYHEKDNPFTVVEMISNQVFGQLDPFVCTTFLNNVRDYFVGNVVLLSDGRQAEVVYMGPFRASRPVVKTEDGQFMDLEKYKDIAIIKLVTT</sequence>
<evidence type="ECO:0000313" key="2">
    <source>
        <dbReference type="EMBL" id="VBB05052.1"/>
    </source>
</evidence>
<dbReference type="NCBIfam" id="TIGR00277">
    <property type="entry name" value="HDIG"/>
    <property type="match status" value="1"/>
</dbReference>
<reference evidence="2 3" key="1">
    <citation type="submission" date="2018-06" db="EMBL/GenBank/DDBJ databases">
        <authorList>
            <person name="Strepis N."/>
        </authorList>
    </citation>
    <scope>NUCLEOTIDE SEQUENCE [LARGE SCALE GENOMIC DNA]</scope>
    <source>
        <strain evidence="2">LUCI</strain>
    </source>
</reference>
<dbReference type="EMBL" id="UPPP01000052">
    <property type="protein sequence ID" value="VBB05052.1"/>
    <property type="molecule type" value="Genomic_DNA"/>
</dbReference>
<dbReference type="PANTHER" id="PTHR43155:SF2">
    <property type="entry name" value="CYCLIC DI-GMP PHOSPHODIESTERASE PA4108"/>
    <property type="match status" value="1"/>
</dbReference>
<evidence type="ECO:0000313" key="3">
    <source>
        <dbReference type="Proteomes" id="UP000277811"/>
    </source>
</evidence>
<keyword evidence="3" id="KW-1185">Reference proteome</keyword>
<proteinExistence type="predicted"/>
<accession>A0A498R461</accession>
<dbReference type="Gene3D" id="1.10.3210.10">
    <property type="entry name" value="Hypothetical protein af1432"/>
    <property type="match status" value="1"/>
</dbReference>
<name>A0A498R461_9FIRM</name>
<dbReference type="CDD" id="cd00077">
    <property type="entry name" value="HDc"/>
    <property type="match status" value="1"/>
</dbReference>
<dbReference type="InterPro" id="IPR037522">
    <property type="entry name" value="HD_GYP_dom"/>
</dbReference>
<organism evidence="2 3">
    <name type="scientific">Lucifera butyrica</name>
    <dbReference type="NCBI Taxonomy" id="1351585"/>
    <lineage>
        <taxon>Bacteria</taxon>
        <taxon>Bacillati</taxon>
        <taxon>Bacillota</taxon>
        <taxon>Negativicutes</taxon>
        <taxon>Veillonellales</taxon>
        <taxon>Veillonellaceae</taxon>
        <taxon>Lucifera</taxon>
    </lineage>
</organism>